<comment type="caution">
    <text evidence="7">The sequence shown here is derived from an EMBL/GenBank/DDBJ whole genome shotgun (WGS) entry which is preliminary data.</text>
</comment>
<reference evidence="7 8" key="1">
    <citation type="submission" date="2019-07" db="EMBL/GenBank/DDBJ databases">
        <title>Aquicoccus porphyridii gen. nov., sp. nov., isolated from a small marine red alga, Porphyridium marinum.</title>
        <authorList>
            <person name="Liu L."/>
        </authorList>
    </citation>
    <scope>NUCLEOTIDE SEQUENCE [LARGE SCALE GENOMIC DNA]</scope>
    <source>
        <strain evidence="7 8">L1 8-17</strain>
    </source>
</reference>
<dbReference type="GO" id="GO:0016830">
    <property type="term" value="F:carbon-carbon lyase activity"/>
    <property type="evidence" value="ECO:0007669"/>
    <property type="project" value="InterPro"/>
</dbReference>
<feature type="modified residue" description="N6-(pyridoxal phosphate)lysine" evidence="5">
    <location>
        <position position="246"/>
    </location>
</feature>
<evidence type="ECO:0000256" key="5">
    <source>
        <dbReference type="PIRSR" id="PIRSR602129-50"/>
    </source>
</evidence>
<dbReference type="GO" id="GO:0019752">
    <property type="term" value="P:carboxylic acid metabolic process"/>
    <property type="evidence" value="ECO:0007669"/>
    <property type="project" value="InterPro"/>
</dbReference>
<dbReference type="PANTHER" id="PTHR42735">
    <property type="match status" value="1"/>
</dbReference>
<evidence type="ECO:0000313" key="8">
    <source>
        <dbReference type="Proteomes" id="UP000325291"/>
    </source>
</evidence>
<dbReference type="GO" id="GO:0030170">
    <property type="term" value="F:pyridoxal phosphate binding"/>
    <property type="evidence" value="ECO:0007669"/>
    <property type="project" value="InterPro"/>
</dbReference>
<dbReference type="PANTHER" id="PTHR42735:SF6">
    <property type="entry name" value="SPHINGOSINE-1-PHOSPHATE LYASE 1"/>
    <property type="match status" value="1"/>
</dbReference>
<dbReference type="InterPro" id="IPR050477">
    <property type="entry name" value="GrpII_AminoAcid_Decarb"/>
</dbReference>
<dbReference type="SUPFAM" id="SSF53383">
    <property type="entry name" value="PLP-dependent transferases"/>
    <property type="match status" value="1"/>
</dbReference>
<dbReference type="InterPro" id="IPR002129">
    <property type="entry name" value="PyrdxlP-dep_de-COase"/>
</dbReference>
<keyword evidence="8" id="KW-1185">Reference proteome</keyword>
<keyword evidence="2 5" id="KW-0663">Pyridoxal phosphate</keyword>
<evidence type="ECO:0000256" key="1">
    <source>
        <dbReference type="ARBA" id="ARBA00001933"/>
    </source>
</evidence>
<sequence>MTRATFPETGQSRTEVLDILKSLRKNDIDWKRGRTPLYVFDAGDDVYEMGRAAFFEFFKENALGKNRAFPSVLKMENDIVDMSLDLLHGGPDACGFMTTGGTESIIQAVQSCRNRTRHDRGEPAFRGNIVTATSAHPAFDKAARLMDIEVRRAPVGADYRADPEAIEALMDDDTMMLVGSAPCFPYGVIDPIADLGALAQRRSVWLHVDACVGGYVAPFARMIGRSIPAFDFEVPGVCSISADLHKYGFCPKPASTVYYRDTTCAEFHAFDFDNWPSGRFYTTTICGTRPAGAIAAAWAVFHHLGLDGYKRIATELMEFVDDYRAGIKAIPGLKVLADPHLSVVAFTSDEVDLFRVAELMSRNGWLPGLLKEPKAIHRLMSLVHHPVLDEYLSDLRDAVETVRATGAKAEGIEAIY</sequence>
<dbReference type="Proteomes" id="UP000325291">
    <property type="component" value="Unassembled WGS sequence"/>
</dbReference>
<dbReference type="Gene3D" id="6.10.140.2150">
    <property type="match status" value="1"/>
</dbReference>
<dbReference type="InterPro" id="IPR015424">
    <property type="entry name" value="PyrdxlP-dep_Trfase"/>
</dbReference>
<dbReference type="InterPro" id="IPR015421">
    <property type="entry name" value="PyrdxlP-dep_Trfase_major"/>
</dbReference>
<dbReference type="AlphaFoldDB" id="A0A5A9YYD3"/>
<evidence type="ECO:0000256" key="4">
    <source>
        <dbReference type="ARBA" id="ARBA00038302"/>
    </source>
</evidence>
<evidence type="ECO:0000256" key="6">
    <source>
        <dbReference type="RuleBase" id="RU000382"/>
    </source>
</evidence>
<dbReference type="EMBL" id="VINQ01000020">
    <property type="protein sequence ID" value="KAA0910013.1"/>
    <property type="molecule type" value="Genomic_DNA"/>
</dbReference>
<keyword evidence="7" id="KW-0808">Transferase</keyword>
<dbReference type="Gene3D" id="3.40.640.10">
    <property type="entry name" value="Type I PLP-dependent aspartate aminotransferase-like (Major domain)"/>
    <property type="match status" value="1"/>
</dbReference>
<dbReference type="GO" id="GO:0008483">
    <property type="term" value="F:transaminase activity"/>
    <property type="evidence" value="ECO:0007669"/>
    <property type="project" value="UniProtKB-KW"/>
</dbReference>
<proteinExistence type="inferred from homology"/>
<dbReference type="RefSeq" id="WP_111368938.1">
    <property type="nucleotide sequence ID" value="NZ_VINQ01000020.1"/>
</dbReference>
<evidence type="ECO:0000313" key="7">
    <source>
        <dbReference type="EMBL" id="KAA0910013.1"/>
    </source>
</evidence>
<dbReference type="Gene3D" id="3.90.1150.10">
    <property type="entry name" value="Aspartate Aminotransferase, domain 1"/>
    <property type="match status" value="1"/>
</dbReference>
<gene>
    <name evidence="7" type="ORF">FLO80_18715</name>
</gene>
<keyword evidence="3 6" id="KW-0456">Lyase</keyword>
<protein>
    <submittedName>
        <fullName evidence="7">Aspartate aminotransferase family protein</fullName>
    </submittedName>
</protein>
<dbReference type="InterPro" id="IPR015422">
    <property type="entry name" value="PyrdxlP-dep_Trfase_small"/>
</dbReference>
<name>A0A5A9YYD3_9RHOB</name>
<comment type="cofactor">
    <cofactor evidence="1 5 6">
        <name>pyridoxal 5'-phosphate</name>
        <dbReference type="ChEBI" id="CHEBI:597326"/>
    </cofactor>
</comment>
<keyword evidence="7" id="KW-0032">Aminotransferase</keyword>
<organism evidence="7 8">
    <name type="scientific">Aquicoccus porphyridii</name>
    <dbReference type="NCBI Taxonomy" id="1852029"/>
    <lineage>
        <taxon>Bacteria</taxon>
        <taxon>Pseudomonadati</taxon>
        <taxon>Pseudomonadota</taxon>
        <taxon>Alphaproteobacteria</taxon>
        <taxon>Rhodobacterales</taxon>
        <taxon>Paracoccaceae</taxon>
        <taxon>Aquicoccus</taxon>
    </lineage>
</organism>
<dbReference type="Pfam" id="PF00282">
    <property type="entry name" value="Pyridoxal_deC"/>
    <property type="match status" value="1"/>
</dbReference>
<comment type="similarity">
    <text evidence="4">Belongs to the group II decarboxylase family. Sphingosine-1-phosphate lyase subfamily.</text>
</comment>
<accession>A0A5A9YYD3</accession>
<evidence type="ECO:0000256" key="2">
    <source>
        <dbReference type="ARBA" id="ARBA00022898"/>
    </source>
</evidence>
<evidence type="ECO:0000256" key="3">
    <source>
        <dbReference type="ARBA" id="ARBA00023239"/>
    </source>
</evidence>